<dbReference type="AlphaFoldDB" id="A0A3N9USC3"/>
<organism evidence="1 2">
    <name type="scientific">Lysinibacillus composti</name>
    <dbReference type="NCBI Taxonomy" id="720633"/>
    <lineage>
        <taxon>Bacteria</taxon>
        <taxon>Bacillati</taxon>
        <taxon>Bacillota</taxon>
        <taxon>Bacilli</taxon>
        <taxon>Bacillales</taxon>
        <taxon>Bacillaceae</taxon>
        <taxon>Lysinibacillus</taxon>
    </lineage>
</organism>
<comment type="caution">
    <text evidence="1">The sequence shown here is derived from an EMBL/GenBank/DDBJ whole genome shotgun (WGS) entry which is preliminary data.</text>
</comment>
<dbReference type="InterPro" id="IPR010461">
    <property type="entry name" value="ComK"/>
</dbReference>
<reference evidence="1 2" key="1">
    <citation type="journal article" date="2013" name="J. Microbiol.">
        <title>Lysinibacillus chungkukjangi sp. nov., isolated from Chungkukjang, Korean fermented soybean food.</title>
        <authorList>
            <person name="Kim S.J."/>
            <person name="Jang Y.H."/>
            <person name="Hamada M."/>
            <person name="Ahn J.H."/>
            <person name="Weon H.Y."/>
            <person name="Suzuki K."/>
            <person name="Whang K.S."/>
            <person name="Kwon S.W."/>
        </authorList>
    </citation>
    <scope>NUCLEOTIDE SEQUENCE [LARGE SCALE GENOMIC DNA]</scope>
    <source>
        <strain evidence="1 2">MCCC 1A12701</strain>
    </source>
</reference>
<dbReference type="GO" id="GO:0030420">
    <property type="term" value="P:establishment of competence for transformation"/>
    <property type="evidence" value="ECO:0007669"/>
    <property type="project" value="InterPro"/>
</dbReference>
<evidence type="ECO:0008006" key="3">
    <source>
        <dbReference type="Google" id="ProtNLM"/>
    </source>
</evidence>
<evidence type="ECO:0000313" key="1">
    <source>
        <dbReference type="EMBL" id="RQW75412.1"/>
    </source>
</evidence>
<keyword evidence="2" id="KW-1185">Reference proteome</keyword>
<evidence type="ECO:0000313" key="2">
    <source>
        <dbReference type="Proteomes" id="UP000274033"/>
    </source>
</evidence>
<dbReference type="Pfam" id="PF06338">
    <property type="entry name" value="ComK"/>
    <property type="match status" value="1"/>
</dbReference>
<gene>
    <name evidence="1" type="ORF">EBB45_06610</name>
</gene>
<protein>
    <recommendedName>
        <fullName evidence="3">Competence protein</fullName>
    </recommendedName>
</protein>
<dbReference type="EMBL" id="RRCT01000004">
    <property type="protein sequence ID" value="RQW75412.1"/>
    <property type="molecule type" value="Genomic_DNA"/>
</dbReference>
<proteinExistence type="predicted"/>
<name>A0A3N9USC3_9BACI</name>
<accession>A0A3N9USC3</accession>
<dbReference type="Proteomes" id="UP000274033">
    <property type="component" value="Unassembled WGS sequence"/>
</dbReference>
<sequence length="196" mass="22906">MLKTLEFQFMIFVNRPIILLSYQEETILKKGNFVDSYCVTRNTYMIEPIHLDNNKTYSRVYDKGGEVLVSQSPLKIIKESCKNMSINYHAARQFAKEFFGEEKHKLPISISYANGFPCVFFPLLSPDSSDNCWIGLHAIINFKKVKNCTEITLKDGRELTLQVHSSSFSSQYVYSTMFQIYIKNKRQEIQNDFPFY</sequence>